<evidence type="ECO:0000256" key="1">
    <source>
        <dbReference type="SAM" id="Coils"/>
    </source>
</evidence>
<evidence type="ECO:0000313" key="4">
    <source>
        <dbReference type="Proteomes" id="UP000601990"/>
    </source>
</evidence>
<name>A0ABX1N1U4_9RHOO</name>
<dbReference type="EMBL" id="WTVH01000002">
    <property type="protein sequence ID" value="NMF92037.1"/>
    <property type="molecule type" value="Genomic_DNA"/>
</dbReference>
<gene>
    <name evidence="3" type="ORF">GO608_01645</name>
</gene>
<protein>
    <recommendedName>
        <fullName evidence="5">General secretion pathway protein M</fullName>
    </recommendedName>
</protein>
<feature type="transmembrane region" description="Helical" evidence="2">
    <location>
        <begin position="21"/>
        <end position="38"/>
    </location>
</feature>
<keyword evidence="2" id="KW-0472">Membrane</keyword>
<keyword evidence="1" id="KW-0175">Coiled coil</keyword>
<dbReference type="InterPro" id="IPR007690">
    <property type="entry name" value="T2SS_GspM"/>
</dbReference>
<feature type="coiled-coil region" evidence="1">
    <location>
        <begin position="45"/>
        <end position="72"/>
    </location>
</feature>
<accession>A0ABX1N1U4</accession>
<keyword evidence="4" id="KW-1185">Reference proteome</keyword>
<keyword evidence="2" id="KW-0812">Transmembrane</keyword>
<evidence type="ECO:0000313" key="3">
    <source>
        <dbReference type="EMBL" id="NMF92037.1"/>
    </source>
</evidence>
<organism evidence="3 4">
    <name type="scientific">Aromatoleum buckelii</name>
    <dbReference type="NCBI Taxonomy" id="200254"/>
    <lineage>
        <taxon>Bacteria</taxon>
        <taxon>Pseudomonadati</taxon>
        <taxon>Pseudomonadota</taxon>
        <taxon>Betaproteobacteria</taxon>
        <taxon>Rhodocyclales</taxon>
        <taxon>Rhodocyclaceae</taxon>
        <taxon>Aromatoleum</taxon>
    </lineage>
</organism>
<comment type="caution">
    <text evidence="3">The sequence shown here is derived from an EMBL/GenBank/DDBJ whole genome shotgun (WGS) entry which is preliminary data.</text>
</comment>
<proteinExistence type="predicted"/>
<dbReference type="Proteomes" id="UP000601990">
    <property type="component" value="Unassembled WGS sequence"/>
</dbReference>
<evidence type="ECO:0000256" key="2">
    <source>
        <dbReference type="SAM" id="Phobius"/>
    </source>
</evidence>
<evidence type="ECO:0008006" key="5">
    <source>
        <dbReference type="Google" id="ProtNLM"/>
    </source>
</evidence>
<reference evidence="3" key="1">
    <citation type="submission" date="2019-12" db="EMBL/GenBank/DDBJ databases">
        <title>Comparative genomics gives insights into the taxonomy of the Azoarcus-Aromatoleum group and reveals separate origins of nif in the plant-associated Azoarcus and non-plant-associated Aromatoleum sub-groups.</title>
        <authorList>
            <person name="Lafos M."/>
            <person name="Maluk M."/>
            <person name="Batista M."/>
            <person name="Junghare M."/>
            <person name="Carmona M."/>
            <person name="Faoro H."/>
            <person name="Cruz L.M."/>
            <person name="Battistoni F."/>
            <person name="De Souza E."/>
            <person name="Pedrosa F."/>
            <person name="Chen W.-M."/>
            <person name="Poole P.S."/>
            <person name="Dixon R.A."/>
            <person name="James E.K."/>
        </authorList>
    </citation>
    <scope>NUCLEOTIDE SEQUENCE</scope>
    <source>
        <strain evidence="3">U120</strain>
    </source>
</reference>
<sequence length="162" mass="17515">MNPLTRIAVVVATRSPRERQLLAVAAIVVSASALFHVADQVWDARAELARRLPEARSELARMQEDAAELQRLSRTPLPAAPAMPTVLEAARAAAASRALPLSIALSGETLQVRGVADFDELIEWLADMHRELGLRPQRAIVSAQGDTLSVDIDLARAATPER</sequence>
<dbReference type="RefSeq" id="WP_169197371.1">
    <property type="nucleotide sequence ID" value="NZ_WTVH02000009.1"/>
</dbReference>
<keyword evidence="2" id="KW-1133">Transmembrane helix</keyword>
<dbReference type="Pfam" id="PF04612">
    <property type="entry name" value="T2SSM"/>
    <property type="match status" value="1"/>
</dbReference>